<evidence type="ECO:0000259" key="7">
    <source>
        <dbReference type="Pfam" id="PF06271"/>
    </source>
</evidence>
<evidence type="ECO:0000256" key="5">
    <source>
        <dbReference type="ARBA" id="ARBA00023136"/>
    </source>
</evidence>
<dbReference type="RefSeq" id="WP_319832170.1">
    <property type="nucleotide sequence ID" value="NZ_CP138858.1"/>
</dbReference>
<dbReference type="PANTHER" id="PTHR36115:SF6">
    <property type="entry name" value="PROLINE-RICH ANTIGEN HOMOLOG"/>
    <property type="match status" value="1"/>
</dbReference>
<keyword evidence="9" id="KW-1185">Reference proteome</keyword>
<gene>
    <name evidence="8" type="ORF">SH580_17795</name>
</gene>
<organism evidence="8 9">
    <name type="scientific">Coraliomargarita algicola</name>
    <dbReference type="NCBI Taxonomy" id="3092156"/>
    <lineage>
        <taxon>Bacteria</taxon>
        <taxon>Pseudomonadati</taxon>
        <taxon>Verrucomicrobiota</taxon>
        <taxon>Opitutia</taxon>
        <taxon>Puniceicoccales</taxon>
        <taxon>Coraliomargaritaceae</taxon>
        <taxon>Coraliomargarita</taxon>
    </lineage>
</organism>
<proteinExistence type="predicted"/>
<evidence type="ECO:0000256" key="1">
    <source>
        <dbReference type="ARBA" id="ARBA00004651"/>
    </source>
</evidence>
<comment type="subcellular location">
    <subcellularLocation>
        <location evidence="1">Cell membrane</location>
        <topology evidence="1">Multi-pass membrane protein</topology>
    </subcellularLocation>
</comment>
<keyword evidence="4 6" id="KW-1133">Transmembrane helix</keyword>
<evidence type="ECO:0000313" key="8">
    <source>
        <dbReference type="EMBL" id="WPJ95278.1"/>
    </source>
</evidence>
<keyword evidence="2" id="KW-1003">Cell membrane</keyword>
<evidence type="ECO:0000256" key="3">
    <source>
        <dbReference type="ARBA" id="ARBA00022692"/>
    </source>
</evidence>
<dbReference type="EMBL" id="CP138858">
    <property type="protein sequence ID" value="WPJ95278.1"/>
    <property type="molecule type" value="Genomic_DNA"/>
</dbReference>
<name>A0ABZ0RJL9_9BACT</name>
<dbReference type="Pfam" id="PF06271">
    <property type="entry name" value="RDD"/>
    <property type="match status" value="1"/>
</dbReference>
<evidence type="ECO:0000256" key="4">
    <source>
        <dbReference type="ARBA" id="ARBA00022989"/>
    </source>
</evidence>
<sequence length="215" mass="24850">MHERDHYAGFWCRFLALIIDYNIVMLAMFPFFVVGGLIFPNAVLVEDPYGLFSTERVIEERVETVNHPDGSYSREEQQIVEKTVLGHWVYWYRDVIVGVDVGVHDGAQDSRTLIDPETREPLDWISYEDFILFVLLIYWTTLESSRHRASLGKRVLGIEVTNAEGAQLSWPQALGRNLGKLLSVMLLFVGFMMVGWTNRKQGLHDKMARCILVRR</sequence>
<dbReference type="PANTHER" id="PTHR36115">
    <property type="entry name" value="PROLINE-RICH ANTIGEN HOMOLOG-RELATED"/>
    <property type="match status" value="1"/>
</dbReference>
<evidence type="ECO:0000256" key="6">
    <source>
        <dbReference type="SAM" id="Phobius"/>
    </source>
</evidence>
<dbReference type="Proteomes" id="UP001324993">
    <property type="component" value="Chromosome"/>
</dbReference>
<dbReference type="InterPro" id="IPR010432">
    <property type="entry name" value="RDD"/>
</dbReference>
<reference evidence="8 9" key="1">
    <citation type="submission" date="2023-11" db="EMBL/GenBank/DDBJ databases">
        <title>Coraliomargarita sp. nov., isolated from marine algae.</title>
        <authorList>
            <person name="Lee J.K."/>
            <person name="Baek J.H."/>
            <person name="Kim J.M."/>
            <person name="Choi D.G."/>
            <person name="Jeon C.O."/>
        </authorList>
    </citation>
    <scope>NUCLEOTIDE SEQUENCE [LARGE SCALE GENOMIC DNA]</scope>
    <source>
        <strain evidence="8 9">J2-16</strain>
    </source>
</reference>
<feature type="domain" description="RDD" evidence="7">
    <location>
        <begin position="131"/>
        <end position="208"/>
    </location>
</feature>
<dbReference type="InterPro" id="IPR051791">
    <property type="entry name" value="Pra-immunoreactive"/>
</dbReference>
<evidence type="ECO:0000256" key="2">
    <source>
        <dbReference type="ARBA" id="ARBA00022475"/>
    </source>
</evidence>
<evidence type="ECO:0000313" key="9">
    <source>
        <dbReference type="Proteomes" id="UP001324993"/>
    </source>
</evidence>
<protein>
    <submittedName>
        <fullName evidence="8">RDD family protein</fullName>
    </submittedName>
</protein>
<feature type="transmembrane region" description="Helical" evidence="6">
    <location>
        <begin position="178"/>
        <end position="197"/>
    </location>
</feature>
<keyword evidence="5 6" id="KW-0472">Membrane</keyword>
<keyword evidence="3 6" id="KW-0812">Transmembrane</keyword>
<accession>A0ABZ0RJL9</accession>
<feature type="transmembrane region" description="Helical" evidence="6">
    <location>
        <begin position="12"/>
        <end position="39"/>
    </location>
</feature>